<dbReference type="RefSeq" id="WP_188559952.1">
    <property type="nucleotide sequence ID" value="NZ_BMGS01000022.1"/>
</dbReference>
<comment type="similarity">
    <text evidence="1">Belongs to the initiator RepB protein family.</text>
</comment>
<name>A0ABQ1X9M9_9BACT</name>
<evidence type="ECO:0000259" key="2">
    <source>
        <dbReference type="Pfam" id="PF01051"/>
    </source>
</evidence>
<protein>
    <recommendedName>
        <fullName evidence="6">Initiator Rep protein domain-containing protein</fullName>
    </recommendedName>
</protein>
<evidence type="ECO:0000259" key="3">
    <source>
        <dbReference type="Pfam" id="PF17293"/>
    </source>
</evidence>
<feature type="domain" description="Initiator Rep protein WH1" evidence="2">
    <location>
        <begin position="143"/>
        <end position="288"/>
    </location>
</feature>
<proteinExistence type="inferred from homology"/>
<dbReference type="EMBL" id="BMGS01000022">
    <property type="protein sequence ID" value="GGG62511.1"/>
    <property type="molecule type" value="Genomic_DNA"/>
</dbReference>
<dbReference type="InterPro" id="IPR035386">
    <property type="entry name" value="Arm-DNA-bind_5"/>
</dbReference>
<evidence type="ECO:0000313" key="5">
    <source>
        <dbReference type="Proteomes" id="UP000601361"/>
    </source>
</evidence>
<dbReference type="Pfam" id="PF17293">
    <property type="entry name" value="Arm-DNA-bind_5"/>
    <property type="match status" value="1"/>
</dbReference>
<sequence length="476" mass="52051">MAQMSLSYWLRKNKMNLAGQAPISLRITVGRKRAEYSTGIRVAPDSWEVGKHRIQGEGEEVADYNQLLKNTHAKALRVKDTLETAGQPVTAAAIAAALREGVQATAVHVEPGPLFPPQPLTTTLTLSEATSNATRRSNTVAFQHNHLIRTPLRMGVLEARIFVEALRGINHGPNGDTALPPIDIPLSAILGKDDSAAAYAAVRQACKDLYAKDINLLQVGARKESYHRTRIVSDIELLAGSGRIRGNFAPLMQPYLLQLTSSGNFTSADIATLLTLSPNAQRLYWILKSYANLGEGRAWKQALSIEDLKLLLLQDATLYPVYAEFKRWVLEPIIDEFHSKDVAFPVSWEAVKTGKKTTGILFIIPKPRTRTAAPTAPVAAALNAAPDPFTVWLAGQSKKLQTAYAGLTSHSSSSKNSNHLSPTVAQAIVRHVAGQPELETVLYTTRHRIATSKEAIKDKAGYSYKQLVTALGREFR</sequence>
<evidence type="ECO:0000313" key="4">
    <source>
        <dbReference type="EMBL" id="GGG62511.1"/>
    </source>
</evidence>
<organism evidence="4 5">
    <name type="scientific">Hymenobacter glacieicola</name>
    <dbReference type="NCBI Taxonomy" id="1562124"/>
    <lineage>
        <taxon>Bacteria</taxon>
        <taxon>Pseudomonadati</taxon>
        <taxon>Bacteroidota</taxon>
        <taxon>Cytophagia</taxon>
        <taxon>Cytophagales</taxon>
        <taxon>Hymenobacteraceae</taxon>
        <taxon>Hymenobacter</taxon>
    </lineage>
</organism>
<evidence type="ECO:0000256" key="1">
    <source>
        <dbReference type="ARBA" id="ARBA00038283"/>
    </source>
</evidence>
<accession>A0ABQ1X9M9</accession>
<evidence type="ECO:0008006" key="6">
    <source>
        <dbReference type="Google" id="ProtNLM"/>
    </source>
</evidence>
<dbReference type="InterPro" id="IPR000525">
    <property type="entry name" value="Initiator_Rep_WH1"/>
</dbReference>
<dbReference type="Gene3D" id="1.10.10.10">
    <property type="entry name" value="Winged helix-like DNA-binding domain superfamily/Winged helix DNA-binding domain"/>
    <property type="match status" value="2"/>
</dbReference>
<dbReference type="InterPro" id="IPR036388">
    <property type="entry name" value="WH-like_DNA-bd_sf"/>
</dbReference>
<keyword evidence="5" id="KW-1185">Reference proteome</keyword>
<comment type="caution">
    <text evidence="4">The sequence shown here is derived from an EMBL/GenBank/DDBJ whole genome shotgun (WGS) entry which is preliminary data.</text>
</comment>
<dbReference type="Pfam" id="PF21205">
    <property type="entry name" value="Rep3_C"/>
    <property type="match status" value="1"/>
</dbReference>
<dbReference type="SUPFAM" id="SSF46785">
    <property type="entry name" value="Winged helix' DNA-binding domain"/>
    <property type="match status" value="2"/>
</dbReference>
<feature type="domain" description="Arm DNA-binding" evidence="3">
    <location>
        <begin position="9"/>
        <end position="94"/>
    </location>
</feature>
<dbReference type="InterPro" id="IPR036390">
    <property type="entry name" value="WH_DNA-bd_sf"/>
</dbReference>
<reference evidence="5" key="1">
    <citation type="journal article" date="2019" name="Int. J. Syst. Evol. Microbiol.">
        <title>The Global Catalogue of Microorganisms (GCM) 10K type strain sequencing project: providing services to taxonomists for standard genome sequencing and annotation.</title>
        <authorList>
            <consortium name="The Broad Institute Genomics Platform"/>
            <consortium name="The Broad Institute Genome Sequencing Center for Infectious Disease"/>
            <person name="Wu L."/>
            <person name="Ma J."/>
        </authorList>
    </citation>
    <scope>NUCLEOTIDE SEQUENCE [LARGE SCALE GENOMIC DNA]</scope>
    <source>
        <strain evidence="5">CGMCC 1.12990</strain>
    </source>
</reference>
<dbReference type="Proteomes" id="UP000601361">
    <property type="component" value="Unassembled WGS sequence"/>
</dbReference>
<dbReference type="Pfam" id="PF01051">
    <property type="entry name" value="Rep3_N"/>
    <property type="match status" value="1"/>
</dbReference>
<gene>
    <name evidence="4" type="ORF">GCM10011378_43330</name>
</gene>